<dbReference type="PRINTS" id="PR00081">
    <property type="entry name" value="GDHRDH"/>
</dbReference>
<reference evidence="3" key="1">
    <citation type="journal article" date="2014" name="Front. Microbiol.">
        <title>High frequency of phylogenetically diverse reductive dehalogenase-homologous genes in deep subseafloor sedimentary metagenomes.</title>
        <authorList>
            <person name="Kawai M."/>
            <person name="Futagami T."/>
            <person name="Toyoda A."/>
            <person name="Takaki Y."/>
            <person name="Nishi S."/>
            <person name="Hori S."/>
            <person name="Arai W."/>
            <person name="Tsubouchi T."/>
            <person name="Morono Y."/>
            <person name="Uchiyama I."/>
            <person name="Ito T."/>
            <person name="Fujiyama A."/>
            <person name="Inagaki F."/>
            <person name="Takami H."/>
        </authorList>
    </citation>
    <scope>NUCLEOTIDE SEQUENCE</scope>
    <source>
        <strain evidence="3">Expedition CK06-06</strain>
    </source>
</reference>
<keyword evidence="2" id="KW-0560">Oxidoreductase</keyword>
<comment type="caution">
    <text evidence="3">The sequence shown here is derived from an EMBL/GenBank/DDBJ whole genome shotgun (WGS) entry which is preliminary data.</text>
</comment>
<dbReference type="InterPro" id="IPR002347">
    <property type="entry name" value="SDR_fam"/>
</dbReference>
<protein>
    <recommendedName>
        <fullName evidence="4">Short-chain dehydrogenase/reductase SDR</fullName>
    </recommendedName>
</protein>
<evidence type="ECO:0000256" key="2">
    <source>
        <dbReference type="ARBA" id="ARBA00023002"/>
    </source>
</evidence>
<dbReference type="PANTHER" id="PTHR24321:SF8">
    <property type="entry name" value="ESTRADIOL 17-BETA-DEHYDROGENASE 8-RELATED"/>
    <property type="match status" value="1"/>
</dbReference>
<dbReference type="InterPro" id="IPR036291">
    <property type="entry name" value="NAD(P)-bd_dom_sf"/>
</dbReference>
<evidence type="ECO:0000313" key="3">
    <source>
        <dbReference type="EMBL" id="GAI42071.1"/>
    </source>
</evidence>
<proteinExistence type="inferred from homology"/>
<dbReference type="SUPFAM" id="SSF51735">
    <property type="entry name" value="NAD(P)-binding Rossmann-fold domains"/>
    <property type="match status" value="1"/>
</dbReference>
<dbReference type="GO" id="GO:0016491">
    <property type="term" value="F:oxidoreductase activity"/>
    <property type="evidence" value="ECO:0007669"/>
    <property type="project" value="UniProtKB-KW"/>
</dbReference>
<dbReference type="AlphaFoldDB" id="X1PHV1"/>
<dbReference type="Gene3D" id="3.40.50.720">
    <property type="entry name" value="NAD(P)-binding Rossmann-like Domain"/>
    <property type="match status" value="1"/>
</dbReference>
<comment type="similarity">
    <text evidence="1">Belongs to the short-chain dehydrogenases/reductases (SDR) family.</text>
</comment>
<organism evidence="3">
    <name type="scientific">marine sediment metagenome</name>
    <dbReference type="NCBI Taxonomy" id="412755"/>
    <lineage>
        <taxon>unclassified sequences</taxon>
        <taxon>metagenomes</taxon>
        <taxon>ecological metagenomes</taxon>
    </lineage>
</organism>
<evidence type="ECO:0008006" key="4">
    <source>
        <dbReference type="Google" id="ProtNLM"/>
    </source>
</evidence>
<name>X1PHV1_9ZZZZ</name>
<dbReference type="Pfam" id="PF13561">
    <property type="entry name" value="adh_short_C2"/>
    <property type="match status" value="1"/>
</dbReference>
<dbReference type="EMBL" id="BARV01031829">
    <property type="protein sequence ID" value="GAI42071.1"/>
    <property type="molecule type" value="Genomic_DNA"/>
</dbReference>
<accession>X1PHV1</accession>
<dbReference type="PANTHER" id="PTHR24321">
    <property type="entry name" value="DEHYDROGENASES, SHORT CHAIN"/>
    <property type="match status" value="1"/>
</dbReference>
<evidence type="ECO:0000256" key="1">
    <source>
        <dbReference type="ARBA" id="ARBA00006484"/>
    </source>
</evidence>
<sequence>MFYALKALLPPLVEQKSGQVVINTSTAGLRPQPFVSLYSAFRAGANALVRTAGLTVGQHGVTVNATGTYAMNYPSFLHDVGADTDPQKLKDTEAGVPMKRLGEPDECAYFVASLIDGVGTFQTGQFFALDGGWSFM</sequence>
<gene>
    <name evidence="3" type="ORF">S06H3_50287</name>
</gene>